<name>A0A2T9YDB0_9FUNG</name>
<dbReference type="InterPro" id="IPR049472">
    <property type="entry name" value="MRNIP_N"/>
</dbReference>
<accession>A0A2T9YDB0</accession>
<keyword evidence="4" id="KW-1185">Reference proteome</keyword>
<dbReference type="AlphaFoldDB" id="A0A2T9YDB0"/>
<protein>
    <recommendedName>
        <fullName evidence="2">MRN complex-interacting protein N-terminal domain-containing protein</fullName>
    </recommendedName>
</protein>
<proteinExistence type="predicted"/>
<organism evidence="3 4">
    <name type="scientific">Smittium simulii</name>
    <dbReference type="NCBI Taxonomy" id="133385"/>
    <lineage>
        <taxon>Eukaryota</taxon>
        <taxon>Fungi</taxon>
        <taxon>Fungi incertae sedis</taxon>
        <taxon>Zoopagomycota</taxon>
        <taxon>Kickxellomycotina</taxon>
        <taxon>Harpellomycetes</taxon>
        <taxon>Harpellales</taxon>
        <taxon>Legeriomycetaceae</taxon>
        <taxon>Smittium</taxon>
    </lineage>
</organism>
<evidence type="ECO:0000259" key="2">
    <source>
        <dbReference type="Pfam" id="PF15749"/>
    </source>
</evidence>
<comment type="caution">
    <text evidence="3">The sequence shown here is derived from an EMBL/GenBank/DDBJ whole genome shotgun (WGS) entry which is preliminary data.</text>
</comment>
<dbReference type="InterPro" id="IPR032739">
    <property type="entry name" value="MRNIP"/>
</dbReference>
<dbReference type="PANTHER" id="PTHR15863">
    <property type="entry name" value="MRN COMPLEX-INTERACTING PROTEIN"/>
    <property type="match status" value="1"/>
</dbReference>
<dbReference type="Proteomes" id="UP000245383">
    <property type="component" value="Unassembled WGS sequence"/>
</dbReference>
<dbReference type="STRING" id="133385.A0A2T9YDB0"/>
<reference evidence="3 4" key="1">
    <citation type="journal article" date="2018" name="MBio">
        <title>Comparative Genomics Reveals the Core Gene Toolbox for the Fungus-Insect Symbiosis.</title>
        <authorList>
            <person name="Wang Y."/>
            <person name="Stata M."/>
            <person name="Wang W."/>
            <person name="Stajich J.E."/>
            <person name="White M.M."/>
            <person name="Moncalvo J.M."/>
        </authorList>
    </citation>
    <scope>NUCLEOTIDE SEQUENCE [LARGE SCALE GENOMIC DNA]</scope>
    <source>
        <strain evidence="3 4">SWE-8-4</strain>
    </source>
</reference>
<evidence type="ECO:0000313" key="4">
    <source>
        <dbReference type="Proteomes" id="UP000245383"/>
    </source>
</evidence>
<dbReference type="PANTHER" id="PTHR15863:SF2">
    <property type="entry name" value="MRN COMPLEX-INTERACTING PROTEIN"/>
    <property type="match status" value="1"/>
</dbReference>
<feature type="region of interest" description="Disordered" evidence="1">
    <location>
        <begin position="340"/>
        <end position="359"/>
    </location>
</feature>
<gene>
    <name evidence="3" type="ORF">BB561_004927</name>
</gene>
<sequence length="390" mass="43398">MEATENNANADCLSATDKLTESANACFGHVSAYLSAELAGTSEDLDLLEKINLSAKNNIEGLSTEMLDVVALASKIQQSYNEIEMYLAQTDMVLTQVLRCAASSCRIFQIQQKKKTNKWSCKVCGERQSVIQVYYESTVSAECREMVQKMNMMQGELAKSLQNVEAKAPDIVKHKPVNQNKNTFDISSKKSIWDKYASLREDSDNEIGPGELLCSKRQLAIDTFFKPKRMKYKFDIYDTIDLDKQSTKGNIEDKPPATDAPFNDKILFLGNKSAVVKDSIDKKFSYVKPPDKDIQPVISKADQVGGNQSNIPAFSLDYSSDESMIPPSAKPSATAVFNKSIENNRSKTKKTSDKATKNHNLQLTLEQNVVNIQKHSIWSKYANCSGSSSE</sequence>
<evidence type="ECO:0000256" key="1">
    <source>
        <dbReference type="SAM" id="MobiDB-lite"/>
    </source>
</evidence>
<dbReference type="OrthoDB" id="5960226at2759"/>
<evidence type="ECO:0000313" key="3">
    <source>
        <dbReference type="EMBL" id="PVU90322.1"/>
    </source>
</evidence>
<dbReference type="GO" id="GO:0003682">
    <property type="term" value="F:chromatin binding"/>
    <property type="evidence" value="ECO:0007669"/>
    <property type="project" value="TreeGrafter"/>
</dbReference>
<dbReference type="Pfam" id="PF15749">
    <property type="entry name" value="MRNIP"/>
    <property type="match status" value="1"/>
</dbReference>
<dbReference type="GO" id="GO:0007095">
    <property type="term" value="P:mitotic G2 DNA damage checkpoint signaling"/>
    <property type="evidence" value="ECO:0007669"/>
    <property type="project" value="TreeGrafter"/>
</dbReference>
<dbReference type="EMBL" id="MBFR01000265">
    <property type="protein sequence ID" value="PVU90322.1"/>
    <property type="molecule type" value="Genomic_DNA"/>
</dbReference>
<feature type="domain" description="MRN complex-interacting protein N-terminal" evidence="2">
    <location>
        <begin position="97"/>
        <end position="192"/>
    </location>
</feature>
<feature type="compositionally biased region" description="Basic and acidic residues" evidence="1">
    <location>
        <begin position="342"/>
        <end position="356"/>
    </location>
</feature>
<dbReference type="GO" id="GO:0005634">
    <property type="term" value="C:nucleus"/>
    <property type="evidence" value="ECO:0007669"/>
    <property type="project" value="TreeGrafter"/>
</dbReference>